<gene>
    <name evidence="1" type="ORF">Cgig2_025007</name>
</gene>
<organism evidence="1 2">
    <name type="scientific">Carnegiea gigantea</name>
    <dbReference type="NCBI Taxonomy" id="171969"/>
    <lineage>
        <taxon>Eukaryota</taxon>
        <taxon>Viridiplantae</taxon>
        <taxon>Streptophyta</taxon>
        <taxon>Embryophyta</taxon>
        <taxon>Tracheophyta</taxon>
        <taxon>Spermatophyta</taxon>
        <taxon>Magnoliopsida</taxon>
        <taxon>eudicotyledons</taxon>
        <taxon>Gunneridae</taxon>
        <taxon>Pentapetalae</taxon>
        <taxon>Caryophyllales</taxon>
        <taxon>Cactineae</taxon>
        <taxon>Cactaceae</taxon>
        <taxon>Cactoideae</taxon>
        <taxon>Echinocereeae</taxon>
        <taxon>Carnegiea</taxon>
    </lineage>
</organism>
<proteinExistence type="predicted"/>
<evidence type="ECO:0000313" key="2">
    <source>
        <dbReference type="Proteomes" id="UP001153076"/>
    </source>
</evidence>
<comment type="caution">
    <text evidence="1">The sequence shown here is derived from an EMBL/GenBank/DDBJ whole genome shotgun (WGS) entry which is preliminary data.</text>
</comment>
<dbReference type="Proteomes" id="UP001153076">
    <property type="component" value="Unassembled WGS sequence"/>
</dbReference>
<protein>
    <submittedName>
        <fullName evidence="1">Uncharacterized protein</fullName>
    </submittedName>
</protein>
<dbReference type="AlphaFoldDB" id="A0A9Q1GPC5"/>
<keyword evidence="2" id="KW-1185">Reference proteome</keyword>
<reference evidence="1" key="1">
    <citation type="submission" date="2022-04" db="EMBL/GenBank/DDBJ databases">
        <title>Carnegiea gigantea Genome sequencing and assembly v2.</title>
        <authorList>
            <person name="Copetti D."/>
            <person name="Sanderson M.J."/>
            <person name="Burquez A."/>
            <person name="Wojciechowski M.F."/>
        </authorList>
    </citation>
    <scope>NUCLEOTIDE SEQUENCE</scope>
    <source>
        <strain evidence="1">SGP5-SGP5p</strain>
        <tissue evidence="1">Aerial part</tissue>
    </source>
</reference>
<accession>A0A9Q1GPC5</accession>
<evidence type="ECO:0000313" key="1">
    <source>
        <dbReference type="EMBL" id="KAJ8422982.1"/>
    </source>
</evidence>
<sequence>MDGTLDNERALHQDGRECDYGPYYRCLGSLQSLNVIPSSTLTSILVRKVRIKQGTLCETILMSLFLRRSTSNVAKKKYILLMMNFIQPYIGSLLFHKVNHIYYDLWLDHFYREYLVYFAYEEQTNSEQEKVEIKKRSPICISHQEHMANLNATIEGELTALLALWLCCFVLAHGKEVIRPKTFVMVANIFSSNGAWLYLSRLMRGSKPSRLDTFSANIRIGWLADKLSLPPAGHVFRDGRYLSLRVSSCHENSRNVQDVIDMGLPNEDFKFLMFVRSSVLPGHHRSIMDLTHAHAVLQRDLLASGAQVSQSLSALHSMIDRYKLKIFGVVEAASKIEELLDVDWIKALSNQDLTCFSEIAHIEGDFEGGGWIHKIQEDLTIQQQSLLKVESKLKSSLYSKRREAEQVKADLIEAGFPSYMI</sequence>
<dbReference type="EMBL" id="JAKOGI010002088">
    <property type="protein sequence ID" value="KAJ8422982.1"/>
    <property type="molecule type" value="Genomic_DNA"/>
</dbReference>
<dbReference type="OrthoDB" id="1194411at2759"/>
<name>A0A9Q1GPC5_9CARY</name>